<dbReference type="EMBL" id="LHXX01000056">
    <property type="protein sequence ID" value="KXB01285.1"/>
    <property type="molecule type" value="Genomic_DNA"/>
</dbReference>
<proteinExistence type="predicted"/>
<feature type="non-terminal residue" evidence="1">
    <location>
        <position position="1"/>
    </location>
</feature>
<dbReference type="AlphaFoldDB" id="A0A133V4B1"/>
<protein>
    <submittedName>
        <fullName evidence="1">Uncharacterized protein</fullName>
    </submittedName>
</protein>
<gene>
    <name evidence="1" type="ORF">AKJ43_03485</name>
</gene>
<name>A0A133V4B1_9EURY</name>
<comment type="caution">
    <text evidence="1">The sequence shown here is derived from an EMBL/GenBank/DDBJ whole genome shotgun (WGS) entry which is preliminary data.</text>
</comment>
<evidence type="ECO:0000313" key="2">
    <source>
        <dbReference type="Proteomes" id="UP000070400"/>
    </source>
</evidence>
<sequence length="131" mass="15058">SANADKLNIFIIFGERGARKYFNTLTKKSLNEIYNDARSIFTYPQRQSARVLADIGSAYQSLKIVDNRFQVMLDLLENQSGSNPFLKQLYEDFIRSENSLGCAKQISTGLEDVFHQLKSLEEETLELREKL</sequence>
<evidence type="ECO:0000313" key="1">
    <source>
        <dbReference type="EMBL" id="KXB01285.1"/>
    </source>
</evidence>
<organism evidence="1 2">
    <name type="scientific">candidate division MSBL1 archaeon SCGC-AAA261D19</name>
    <dbReference type="NCBI Taxonomy" id="1698273"/>
    <lineage>
        <taxon>Archaea</taxon>
        <taxon>Methanobacteriati</taxon>
        <taxon>Methanobacteriota</taxon>
        <taxon>candidate division MSBL1</taxon>
    </lineage>
</organism>
<reference evidence="1 2" key="1">
    <citation type="journal article" date="2016" name="Sci. Rep.">
        <title>Metabolic traits of an uncultured archaeal lineage -MSBL1- from brine pools of the Red Sea.</title>
        <authorList>
            <person name="Mwirichia R."/>
            <person name="Alam I."/>
            <person name="Rashid M."/>
            <person name="Vinu M."/>
            <person name="Ba-Alawi W."/>
            <person name="Anthony Kamau A."/>
            <person name="Kamanda Ngugi D."/>
            <person name="Goker M."/>
            <person name="Klenk H.P."/>
            <person name="Bajic V."/>
            <person name="Stingl U."/>
        </authorList>
    </citation>
    <scope>NUCLEOTIDE SEQUENCE [LARGE SCALE GENOMIC DNA]</scope>
    <source>
        <strain evidence="1">SCGC-AAA261D19</strain>
    </source>
</reference>
<dbReference type="Proteomes" id="UP000070400">
    <property type="component" value="Unassembled WGS sequence"/>
</dbReference>
<keyword evidence="2" id="KW-1185">Reference proteome</keyword>
<accession>A0A133V4B1</accession>